<proteinExistence type="predicted"/>
<comment type="caution">
    <text evidence="1">The sequence shown here is derived from an EMBL/GenBank/DDBJ whole genome shotgun (WGS) entry which is preliminary data.</text>
</comment>
<sequence>MTPAPESEEIFIAGTVHAPSSKTARAASGVEVPPFYGEQSQYAAEFYAALEAIRMTGSETVLTITSTQSYVQAAMNKKLPGWEHEGWDVRASANDACQLRAQSTLALSRQYEGSGQYTRQF</sequence>
<dbReference type="Proteomes" id="UP001215280">
    <property type="component" value="Unassembled WGS sequence"/>
</dbReference>
<dbReference type="InterPro" id="IPR012337">
    <property type="entry name" value="RNaseH-like_sf"/>
</dbReference>
<protein>
    <recommendedName>
        <fullName evidence="3">RNase H type-1 domain-containing protein</fullName>
    </recommendedName>
</protein>
<accession>A0AAD7HS86</accession>
<dbReference type="GO" id="GO:0003676">
    <property type="term" value="F:nucleic acid binding"/>
    <property type="evidence" value="ECO:0007669"/>
    <property type="project" value="InterPro"/>
</dbReference>
<dbReference type="SUPFAM" id="SSF53098">
    <property type="entry name" value="Ribonuclease H-like"/>
    <property type="match status" value="1"/>
</dbReference>
<gene>
    <name evidence="1" type="ORF">DFH07DRAFT_782839</name>
</gene>
<evidence type="ECO:0000313" key="1">
    <source>
        <dbReference type="EMBL" id="KAJ7726178.1"/>
    </source>
</evidence>
<name>A0AAD7HS86_9AGAR</name>
<dbReference type="Gene3D" id="3.30.420.10">
    <property type="entry name" value="Ribonuclease H-like superfamily/Ribonuclease H"/>
    <property type="match status" value="1"/>
</dbReference>
<dbReference type="AlphaFoldDB" id="A0AAD7HS86"/>
<dbReference type="EMBL" id="JARJLG010000222">
    <property type="protein sequence ID" value="KAJ7726178.1"/>
    <property type="molecule type" value="Genomic_DNA"/>
</dbReference>
<reference evidence="1" key="1">
    <citation type="submission" date="2023-03" db="EMBL/GenBank/DDBJ databases">
        <title>Massive genome expansion in bonnet fungi (Mycena s.s.) driven by repeated elements and novel gene families across ecological guilds.</title>
        <authorList>
            <consortium name="Lawrence Berkeley National Laboratory"/>
            <person name="Harder C.B."/>
            <person name="Miyauchi S."/>
            <person name="Viragh M."/>
            <person name="Kuo A."/>
            <person name="Thoen E."/>
            <person name="Andreopoulos B."/>
            <person name="Lu D."/>
            <person name="Skrede I."/>
            <person name="Drula E."/>
            <person name="Henrissat B."/>
            <person name="Morin E."/>
            <person name="Kohler A."/>
            <person name="Barry K."/>
            <person name="LaButti K."/>
            <person name="Morin E."/>
            <person name="Salamov A."/>
            <person name="Lipzen A."/>
            <person name="Mereny Z."/>
            <person name="Hegedus B."/>
            <person name="Baldrian P."/>
            <person name="Stursova M."/>
            <person name="Weitz H."/>
            <person name="Taylor A."/>
            <person name="Grigoriev I.V."/>
            <person name="Nagy L.G."/>
            <person name="Martin F."/>
            <person name="Kauserud H."/>
        </authorList>
    </citation>
    <scope>NUCLEOTIDE SEQUENCE</scope>
    <source>
        <strain evidence="1">CBHHK188m</strain>
    </source>
</reference>
<keyword evidence="2" id="KW-1185">Reference proteome</keyword>
<evidence type="ECO:0000313" key="2">
    <source>
        <dbReference type="Proteomes" id="UP001215280"/>
    </source>
</evidence>
<evidence type="ECO:0008006" key="3">
    <source>
        <dbReference type="Google" id="ProtNLM"/>
    </source>
</evidence>
<organism evidence="1 2">
    <name type="scientific">Mycena maculata</name>
    <dbReference type="NCBI Taxonomy" id="230809"/>
    <lineage>
        <taxon>Eukaryota</taxon>
        <taxon>Fungi</taxon>
        <taxon>Dikarya</taxon>
        <taxon>Basidiomycota</taxon>
        <taxon>Agaricomycotina</taxon>
        <taxon>Agaricomycetes</taxon>
        <taxon>Agaricomycetidae</taxon>
        <taxon>Agaricales</taxon>
        <taxon>Marasmiineae</taxon>
        <taxon>Mycenaceae</taxon>
        <taxon>Mycena</taxon>
    </lineage>
</organism>
<dbReference type="InterPro" id="IPR036397">
    <property type="entry name" value="RNaseH_sf"/>
</dbReference>